<dbReference type="OMA" id="AGWCSPC"/>
<reference evidence="2 3" key="1">
    <citation type="submission" date="2008-07" db="EMBL/GenBank/DDBJ databases">
        <authorList>
            <person name="El-Sayed N."/>
            <person name="Caler E."/>
            <person name="Inman J."/>
            <person name="Amedeo P."/>
            <person name="Hass B."/>
            <person name="Wortman J."/>
        </authorList>
    </citation>
    <scope>NUCLEOTIDE SEQUENCE [LARGE SCALE GENOMIC DNA]</scope>
    <source>
        <strain evidence="3">ATCC 50983 / TXsc</strain>
    </source>
</reference>
<dbReference type="GO" id="GO:0030178">
    <property type="term" value="P:negative regulation of Wnt signaling pathway"/>
    <property type="evidence" value="ECO:0007669"/>
    <property type="project" value="TreeGrafter"/>
</dbReference>
<dbReference type="PROSITE" id="PS51352">
    <property type="entry name" value="THIOREDOXIN_2"/>
    <property type="match status" value="1"/>
</dbReference>
<dbReference type="InterPro" id="IPR013766">
    <property type="entry name" value="Thioredoxin_domain"/>
</dbReference>
<dbReference type="GO" id="GO:0005634">
    <property type="term" value="C:nucleus"/>
    <property type="evidence" value="ECO:0007669"/>
    <property type="project" value="TreeGrafter"/>
</dbReference>
<dbReference type="Proteomes" id="UP000007800">
    <property type="component" value="Unassembled WGS sequence"/>
</dbReference>
<gene>
    <name evidence="2" type="ORF">Pmar_PMAR020240</name>
</gene>
<protein>
    <submittedName>
        <fullName evidence="2">Tryparedoxin, putative</fullName>
    </submittedName>
</protein>
<dbReference type="Pfam" id="PF13905">
    <property type="entry name" value="Thioredoxin_8"/>
    <property type="match status" value="1"/>
</dbReference>
<dbReference type="EMBL" id="GG685423">
    <property type="protein sequence ID" value="EEQ99783.1"/>
    <property type="molecule type" value="Genomic_DNA"/>
</dbReference>
<dbReference type="SUPFAM" id="SSF52833">
    <property type="entry name" value="Thioredoxin-like"/>
    <property type="match status" value="1"/>
</dbReference>
<accession>C5LTY5</accession>
<dbReference type="PANTHER" id="PTHR46472">
    <property type="entry name" value="NUCLEOREDOXIN"/>
    <property type="match status" value="1"/>
</dbReference>
<dbReference type="InParanoid" id="C5LTY5"/>
<dbReference type="OrthoDB" id="409136at2759"/>
<evidence type="ECO:0000313" key="3">
    <source>
        <dbReference type="Proteomes" id="UP000007800"/>
    </source>
</evidence>
<dbReference type="Gene3D" id="3.40.30.10">
    <property type="entry name" value="Glutaredoxin"/>
    <property type="match status" value="1"/>
</dbReference>
<dbReference type="PANTHER" id="PTHR46472:SF1">
    <property type="entry name" value="NUCLEOREDOXIN"/>
    <property type="match status" value="1"/>
</dbReference>
<evidence type="ECO:0000313" key="2">
    <source>
        <dbReference type="EMBL" id="EEQ99783.1"/>
    </source>
</evidence>
<feature type="domain" description="Thioredoxin" evidence="1">
    <location>
        <begin position="1"/>
        <end position="154"/>
    </location>
</feature>
<keyword evidence="3" id="KW-1185">Reference proteome</keyword>
<dbReference type="GO" id="GO:0031397">
    <property type="term" value="P:negative regulation of protein ubiquitination"/>
    <property type="evidence" value="ECO:0007669"/>
    <property type="project" value="TreeGrafter"/>
</dbReference>
<proteinExistence type="predicted"/>
<organism evidence="3">
    <name type="scientific">Perkinsus marinus (strain ATCC 50983 / TXsc)</name>
    <dbReference type="NCBI Taxonomy" id="423536"/>
    <lineage>
        <taxon>Eukaryota</taxon>
        <taxon>Sar</taxon>
        <taxon>Alveolata</taxon>
        <taxon>Perkinsozoa</taxon>
        <taxon>Perkinsea</taxon>
        <taxon>Perkinsida</taxon>
        <taxon>Perkinsidae</taxon>
        <taxon>Perkinsus</taxon>
    </lineage>
</organism>
<dbReference type="InterPro" id="IPR012336">
    <property type="entry name" value="Thioredoxin-like_fold"/>
</dbReference>
<sequence length="172" mass="19252">MVSQSLIDLFGDHLVVDDGRMVETASALEGCTAVGIYFSAHWCPPCRRFTPELARNYTEHYVKKGLKIVFVSSDRSEAAFNEYFSEMPWLALPFNERGMRDKLSKRFKVSGIPMLVLVNPEGQTITTDGRGAVADDPTGEDLPWIPKPITELLPRNFIDNDGKEIDRESLAG</sequence>
<name>C5LTY5_PERM5</name>
<dbReference type="GeneID" id="9051798"/>
<evidence type="ECO:0000259" key="1">
    <source>
        <dbReference type="PROSITE" id="PS51352"/>
    </source>
</evidence>
<dbReference type="InterPro" id="IPR036249">
    <property type="entry name" value="Thioredoxin-like_sf"/>
</dbReference>
<feature type="non-terminal residue" evidence="2">
    <location>
        <position position="172"/>
    </location>
</feature>
<dbReference type="RefSeq" id="XP_002767066.1">
    <property type="nucleotide sequence ID" value="XM_002767020.1"/>
</dbReference>
<dbReference type="GO" id="GO:0004791">
    <property type="term" value="F:thioredoxin-disulfide reductase (NADPH) activity"/>
    <property type="evidence" value="ECO:0007669"/>
    <property type="project" value="TreeGrafter"/>
</dbReference>
<dbReference type="AlphaFoldDB" id="C5LTY5"/>